<evidence type="ECO:0000256" key="6">
    <source>
        <dbReference type="ARBA" id="ARBA00022679"/>
    </source>
</evidence>
<proteinExistence type="inferred from homology"/>
<dbReference type="Proteomes" id="UP000295382">
    <property type="component" value="Unassembled WGS sequence"/>
</dbReference>
<name>A0A4V2UJA7_PAULE</name>
<dbReference type="PANTHER" id="PTHR32438:SF5">
    <property type="entry name" value="4-ALPHA-GLUCANOTRANSFERASE DPE1, CHLOROPLASTIC_AMYLOPLASTIC"/>
    <property type="match status" value="1"/>
</dbReference>
<evidence type="ECO:0000256" key="10">
    <source>
        <dbReference type="RuleBase" id="RU361207"/>
    </source>
</evidence>
<dbReference type="OrthoDB" id="9763489at2"/>
<gene>
    <name evidence="11" type="ORF">EDC30_101346</name>
</gene>
<evidence type="ECO:0000256" key="2">
    <source>
        <dbReference type="ARBA" id="ARBA00005684"/>
    </source>
</evidence>
<evidence type="ECO:0000256" key="4">
    <source>
        <dbReference type="ARBA" id="ARBA00020295"/>
    </source>
</evidence>
<reference evidence="11 12" key="1">
    <citation type="submission" date="2019-03" db="EMBL/GenBank/DDBJ databases">
        <title>Genomic Encyclopedia of Type Strains, Phase IV (KMG-IV): sequencing the most valuable type-strain genomes for metagenomic binning, comparative biology and taxonomic classification.</title>
        <authorList>
            <person name="Goeker M."/>
        </authorList>
    </citation>
    <scope>NUCLEOTIDE SEQUENCE [LARGE SCALE GENOMIC DNA]</scope>
    <source>
        <strain evidence="11 12">DSM 7445</strain>
    </source>
</reference>
<keyword evidence="12" id="KW-1185">Reference proteome</keyword>
<dbReference type="EMBL" id="SLZQ01000001">
    <property type="protein sequence ID" value="TCS39390.1"/>
    <property type="molecule type" value="Genomic_DNA"/>
</dbReference>
<evidence type="ECO:0000256" key="3">
    <source>
        <dbReference type="ARBA" id="ARBA00012560"/>
    </source>
</evidence>
<dbReference type="InterPro" id="IPR003385">
    <property type="entry name" value="Glyco_hydro_77"/>
</dbReference>
<dbReference type="GO" id="GO:0005975">
    <property type="term" value="P:carbohydrate metabolic process"/>
    <property type="evidence" value="ECO:0007669"/>
    <property type="project" value="InterPro"/>
</dbReference>
<keyword evidence="6 10" id="KW-0808">Transferase</keyword>
<dbReference type="InterPro" id="IPR017853">
    <property type="entry name" value="GH"/>
</dbReference>
<dbReference type="PANTHER" id="PTHR32438">
    <property type="entry name" value="4-ALPHA-GLUCANOTRANSFERASE DPE1, CHLOROPLASTIC/AMYLOPLASTIC"/>
    <property type="match status" value="1"/>
</dbReference>
<dbReference type="EC" id="2.4.1.25" evidence="3 10"/>
<evidence type="ECO:0000313" key="11">
    <source>
        <dbReference type="EMBL" id="TCS39390.1"/>
    </source>
</evidence>
<evidence type="ECO:0000256" key="5">
    <source>
        <dbReference type="ARBA" id="ARBA00022676"/>
    </source>
</evidence>
<sequence length="705" mass="75930">MNEESILRLAQAAGLSRDWINAAGRPMQVAPEALARILEALGFPCASEEDCRDSLARIAALNDSTQLPPLVTSTIGRGVTLPLPGHLSGSAYRIILESGDAIDGHFPHHAGVIELPPLHSAGYHRLLAGDGETVLAIAPPRCFGVADALRATARSAGTDMHTARLWGLGVQLYSLRRAGDGGIGDFTSLARMAVSAASHGAGALAISPVHAMFSADVHRFSPYGPSSRLFLNALHIDPAAVLGKEAFDAIVAEMEPHEAEALHRVEQLDLIDWPTAAQLRLKLLRALYRHFIQQGPNIEFDAFRRQGGNALRDHARFEAIHAWRLAHGESGDWRTWPSGLHDPANAEVERFAAEHADEVRFHEFLQWQAARGLSAAQAAARAAGMPIGLIADLAVGADNAGSQAWSRQSELINGLSVGAPPDALNTRGQNWGLGAFSPHAMKAKGFGAYIEMLRATFAYAGGARIDHVLGLSRLWLVPQGASSADGAYLQYPLEDLLRLIALESWRHQAIVIGEDLGTVPPGFDRTLADAGLLGIRVLLFERDAERFRRPEEWSADAIATTATHDLPTIAGWWQGRDIDWRKQLDLLEEGQSEDEARAARANERAALAQALFEHAPQQSAANMSNADQADAAVDAAAAFIAATPAPLALLPIEDALGLVEQPNLPGTVDTHPNWRRRLPQPVDSLLDAPGVARRLAALNRSRSYR</sequence>
<keyword evidence="5 10" id="KW-0328">Glycosyltransferase</keyword>
<keyword evidence="7 10" id="KW-0119">Carbohydrate metabolism</keyword>
<dbReference type="GO" id="GO:0004134">
    <property type="term" value="F:4-alpha-glucanotransferase activity"/>
    <property type="evidence" value="ECO:0007669"/>
    <property type="project" value="UniProtKB-EC"/>
</dbReference>
<comment type="similarity">
    <text evidence="2 10">Belongs to the disproportionating enzyme family.</text>
</comment>
<dbReference type="SUPFAM" id="SSF51445">
    <property type="entry name" value="(Trans)glycosidases"/>
    <property type="match status" value="1"/>
</dbReference>
<organism evidence="11 12">
    <name type="scientific">Paucimonas lemoignei</name>
    <name type="common">Pseudomonas lemoignei</name>
    <dbReference type="NCBI Taxonomy" id="29443"/>
    <lineage>
        <taxon>Bacteria</taxon>
        <taxon>Pseudomonadati</taxon>
        <taxon>Pseudomonadota</taxon>
        <taxon>Betaproteobacteria</taxon>
        <taxon>Burkholderiales</taxon>
        <taxon>Burkholderiaceae</taxon>
        <taxon>Paucimonas</taxon>
    </lineage>
</organism>
<evidence type="ECO:0000256" key="9">
    <source>
        <dbReference type="ARBA" id="ARBA00031501"/>
    </source>
</evidence>
<evidence type="ECO:0000256" key="8">
    <source>
        <dbReference type="ARBA" id="ARBA00031423"/>
    </source>
</evidence>
<dbReference type="Pfam" id="PF02446">
    <property type="entry name" value="Glyco_hydro_77"/>
    <property type="match status" value="1"/>
</dbReference>
<dbReference type="RefSeq" id="WP_132256687.1">
    <property type="nucleotide sequence ID" value="NZ_SLZQ01000001.1"/>
</dbReference>
<evidence type="ECO:0000256" key="1">
    <source>
        <dbReference type="ARBA" id="ARBA00000439"/>
    </source>
</evidence>
<protein>
    <recommendedName>
        <fullName evidence="4 10">4-alpha-glucanotransferase</fullName>
        <ecNumber evidence="3 10">2.4.1.25</ecNumber>
    </recommendedName>
    <alternativeName>
        <fullName evidence="8 10">Amylomaltase</fullName>
    </alternativeName>
    <alternativeName>
        <fullName evidence="9 10">Disproportionating enzyme</fullName>
    </alternativeName>
</protein>
<evidence type="ECO:0000313" key="12">
    <source>
        <dbReference type="Proteomes" id="UP000295382"/>
    </source>
</evidence>
<dbReference type="NCBIfam" id="TIGR00217">
    <property type="entry name" value="malQ"/>
    <property type="match status" value="1"/>
</dbReference>
<dbReference type="Gene3D" id="3.20.20.80">
    <property type="entry name" value="Glycosidases"/>
    <property type="match status" value="1"/>
</dbReference>
<dbReference type="AlphaFoldDB" id="A0A4V2UJA7"/>
<accession>A0A4V2UJA7</accession>
<evidence type="ECO:0000256" key="7">
    <source>
        <dbReference type="ARBA" id="ARBA00023277"/>
    </source>
</evidence>
<comment type="caution">
    <text evidence="11">The sequence shown here is derived from an EMBL/GenBank/DDBJ whole genome shotgun (WGS) entry which is preliminary data.</text>
</comment>
<comment type="catalytic activity">
    <reaction evidence="1 10">
        <text>Transfers a segment of a (1-&gt;4)-alpha-D-glucan to a new position in an acceptor, which may be glucose or a (1-&gt;4)-alpha-D-glucan.</text>
        <dbReference type="EC" id="2.4.1.25"/>
    </reaction>
</comment>